<reference evidence="4 5" key="1">
    <citation type="submission" date="2024-04" db="EMBL/GenBank/DDBJ databases">
        <title>whole genome sequencing of Lutimonas vermicola strain IMCC1616.</title>
        <authorList>
            <person name="Bae S.S."/>
        </authorList>
    </citation>
    <scope>NUCLEOTIDE SEQUENCE [LARGE SCALE GENOMIC DNA]</scope>
    <source>
        <strain evidence="4 5">IMCC1616</strain>
    </source>
</reference>
<dbReference type="InterPro" id="IPR016181">
    <property type="entry name" value="Acyl_CoA_acyltransferase"/>
</dbReference>
<dbReference type="Pfam" id="PF00583">
    <property type="entry name" value="Acetyltransf_1"/>
    <property type="match status" value="1"/>
</dbReference>
<sequence>MMTIRQVQKEDNPALARMIRAVFEEFNAPIAGTVYSDPTTDELYELFQIKKAVLWVAEENKNMLGCCGIYPTKGLPEDVAELVKFYLPKESRGKGLGKILMEKSIDSAREFGYSNIYIESMPEFSKAVSIYEKQGFYMLKNPMGESGHTGCNIWMLKELDKD</sequence>
<evidence type="ECO:0000256" key="2">
    <source>
        <dbReference type="ARBA" id="ARBA00023315"/>
    </source>
</evidence>
<dbReference type="PANTHER" id="PTHR43877">
    <property type="entry name" value="AMINOALKYLPHOSPHONATE N-ACETYLTRANSFERASE-RELATED-RELATED"/>
    <property type="match status" value="1"/>
</dbReference>
<keyword evidence="1" id="KW-0808">Transferase</keyword>
<dbReference type="PROSITE" id="PS51186">
    <property type="entry name" value="GNAT"/>
    <property type="match status" value="1"/>
</dbReference>
<evidence type="ECO:0000313" key="4">
    <source>
        <dbReference type="EMBL" id="MEL4455237.1"/>
    </source>
</evidence>
<keyword evidence="5" id="KW-1185">Reference proteome</keyword>
<dbReference type="SUPFAM" id="SSF55729">
    <property type="entry name" value="Acyl-CoA N-acyltransferases (Nat)"/>
    <property type="match status" value="1"/>
</dbReference>
<dbReference type="Gene3D" id="3.40.630.30">
    <property type="match status" value="1"/>
</dbReference>
<dbReference type="InterPro" id="IPR050832">
    <property type="entry name" value="Bact_Acetyltransf"/>
</dbReference>
<dbReference type="Proteomes" id="UP001474120">
    <property type="component" value="Unassembled WGS sequence"/>
</dbReference>
<dbReference type="RefSeq" id="WP_342159039.1">
    <property type="nucleotide sequence ID" value="NZ_JBCDNA010000001.1"/>
</dbReference>
<dbReference type="CDD" id="cd04301">
    <property type="entry name" value="NAT_SF"/>
    <property type="match status" value="1"/>
</dbReference>
<evidence type="ECO:0000256" key="1">
    <source>
        <dbReference type="ARBA" id="ARBA00022679"/>
    </source>
</evidence>
<feature type="domain" description="N-acetyltransferase" evidence="3">
    <location>
        <begin position="2"/>
        <end position="160"/>
    </location>
</feature>
<protein>
    <submittedName>
        <fullName evidence="4">GNAT family N-acetyltransferase</fullName>
    </submittedName>
</protein>
<gene>
    <name evidence="4" type="ORF">AABB81_04975</name>
</gene>
<comment type="caution">
    <text evidence="4">The sequence shown here is derived from an EMBL/GenBank/DDBJ whole genome shotgun (WGS) entry which is preliminary data.</text>
</comment>
<evidence type="ECO:0000313" key="5">
    <source>
        <dbReference type="Proteomes" id="UP001474120"/>
    </source>
</evidence>
<dbReference type="InterPro" id="IPR000182">
    <property type="entry name" value="GNAT_dom"/>
</dbReference>
<dbReference type="EMBL" id="JBCDNA010000001">
    <property type="protein sequence ID" value="MEL4455237.1"/>
    <property type="molecule type" value="Genomic_DNA"/>
</dbReference>
<organism evidence="4 5">
    <name type="scientific">Lutimonas vermicola</name>
    <dbReference type="NCBI Taxonomy" id="414288"/>
    <lineage>
        <taxon>Bacteria</taxon>
        <taxon>Pseudomonadati</taxon>
        <taxon>Bacteroidota</taxon>
        <taxon>Flavobacteriia</taxon>
        <taxon>Flavobacteriales</taxon>
        <taxon>Flavobacteriaceae</taxon>
        <taxon>Lutimonas</taxon>
    </lineage>
</organism>
<name>A0ABU9KYG5_9FLAO</name>
<evidence type="ECO:0000259" key="3">
    <source>
        <dbReference type="PROSITE" id="PS51186"/>
    </source>
</evidence>
<proteinExistence type="predicted"/>
<keyword evidence="2" id="KW-0012">Acyltransferase</keyword>
<accession>A0ABU9KYG5</accession>